<evidence type="ECO:0000313" key="2">
    <source>
        <dbReference type="EMBL" id="KAK9041216.1"/>
    </source>
</evidence>
<evidence type="ECO:0000313" key="3">
    <source>
        <dbReference type="Proteomes" id="UP001396334"/>
    </source>
</evidence>
<dbReference type="Proteomes" id="UP001396334">
    <property type="component" value="Unassembled WGS sequence"/>
</dbReference>
<dbReference type="EMBL" id="JBBPBN010000004">
    <property type="protein sequence ID" value="KAK9041216.1"/>
    <property type="molecule type" value="Genomic_DNA"/>
</dbReference>
<organism evidence="2 3">
    <name type="scientific">Hibiscus sabdariffa</name>
    <name type="common">roselle</name>
    <dbReference type="NCBI Taxonomy" id="183260"/>
    <lineage>
        <taxon>Eukaryota</taxon>
        <taxon>Viridiplantae</taxon>
        <taxon>Streptophyta</taxon>
        <taxon>Embryophyta</taxon>
        <taxon>Tracheophyta</taxon>
        <taxon>Spermatophyta</taxon>
        <taxon>Magnoliopsida</taxon>
        <taxon>eudicotyledons</taxon>
        <taxon>Gunneridae</taxon>
        <taxon>Pentapetalae</taxon>
        <taxon>rosids</taxon>
        <taxon>malvids</taxon>
        <taxon>Malvales</taxon>
        <taxon>Malvaceae</taxon>
        <taxon>Malvoideae</taxon>
        <taxon>Hibiscus</taxon>
    </lineage>
</organism>
<keyword evidence="3" id="KW-1185">Reference proteome</keyword>
<sequence length="312" mass="35376">MGPGSRDPIRPGNRTRTGRDSVQLVRGISPSSVDQGESAQLLFQPQFAPDPTECKHYPFLLSSALSSGIGKSRERGQTRVPSSHRSKEHNHISRCGYKRAGPFLQSRVKSTLAGLNQRITETTFFTQFDPQAKCRTFQRGDPPLNCSKPLLKKELLVYPKESQEVRLGSWVPPRNRKATEEFSFFSYQPLKPQPAAMTLTVVRRVIEEQLFSRGRIQRNGREYTTARLDRGELTSLVFFKWREKQYIKSTTTLTKGLCEREHRLPENVVVHPVIFRAPPLSTTTRALEVLGGRQKDLVSLYMSRGGEDFGSL</sequence>
<evidence type="ECO:0000256" key="1">
    <source>
        <dbReference type="SAM" id="MobiDB-lite"/>
    </source>
</evidence>
<accession>A0ABR2TUN0</accession>
<feature type="region of interest" description="Disordered" evidence="1">
    <location>
        <begin position="1"/>
        <end position="24"/>
    </location>
</feature>
<gene>
    <name evidence="2" type="ORF">V6N11_016328</name>
</gene>
<comment type="caution">
    <text evidence="2">The sequence shown here is derived from an EMBL/GenBank/DDBJ whole genome shotgun (WGS) entry which is preliminary data.</text>
</comment>
<protein>
    <submittedName>
        <fullName evidence="2">Uncharacterized protein</fullName>
    </submittedName>
</protein>
<name>A0ABR2TUN0_9ROSI</name>
<reference evidence="2 3" key="1">
    <citation type="journal article" date="2024" name="G3 (Bethesda)">
        <title>Genome assembly of Hibiscus sabdariffa L. provides insights into metabolisms of medicinal natural products.</title>
        <authorList>
            <person name="Kim T."/>
        </authorList>
    </citation>
    <scope>NUCLEOTIDE SEQUENCE [LARGE SCALE GENOMIC DNA]</scope>
    <source>
        <strain evidence="2">TK-2024</strain>
        <tissue evidence="2">Old leaves</tissue>
    </source>
</reference>
<feature type="region of interest" description="Disordered" evidence="1">
    <location>
        <begin position="68"/>
        <end position="90"/>
    </location>
</feature>
<proteinExistence type="predicted"/>